<evidence type="ECO:0000313" key="4">
    <source>
        <dbReference type="Proteomes" id="UP001230951"/>
    </source>
</evidence>
<dbReference type="Proteomes" id="UP001230951">
    <property type="component" value="Unassembled WGS sequence"/>
</dbReference>
<accession>A0AAW8DBJ6</accession>
<dbReference type="EMBL" id="JAUSTF010000002">
    <property type="protein sequence ID" value="MDQ0180095.1"/>
    <property type="molecule type" value="Genomic_DNA"/>
</dbReference>
<sequence>MNTKQTANQTLMLLTQLLLTLTMLALCVFAVLSMVAVGSWFLVPFPALIGLIAAVATVDCTGELLGHDLNVLAIFEHGSRTRRNA</sequence>
<feature type="transmembrane region" description="Helical" evidence="1">
    <location>
        <begin position="38"/>
        <end position="58"/>
    </location>
</feature>
<dbReference type="Proteomes" id="UP001242995">
    <property type="component" value="Unassembled WGS sequence"/>
</dbReference>
<keyword evidence="1" id="KW-0812">Transmembrane</keyword>
<dbReference type="RefSeq" id="WP_306958871.1">
    <property type="nucleotide sequence ID" value="NZ_JAUSRG010000001.1"/>
</dbReference>
<dbReference type="EMBL" id="JAUSRG010000001">
    <property type="protein sequence ID" value="MDP9903252.1"/>
    <property type="molecule type" value="Genomic_DNA"/>
</dbReference>
<keyword evidence="1" id="KW-1133">Transmembrane helix</keyword>
<proteinExistence type="predicted"/>
<evidence type="ECO:0000256" key="1">
    <source>
        <dbReference type="SAM" id="Phobius"/>
    </source>
</evidence>
<keyword evidence="1" id="KW-0472">Membrane</keyword>
<protein>
    <submittedName>
        <fullName evidence="2">Uncharacterized protein</fullName>
    </submittedName>
</protein>
<evidence type="ECO:0000313" key="5">
    <source>
        <dbReference type="Proteomes" id="UP001242995"/>
    </source>
</evidence>
<dbReference type="AlphaFoldDB" id="A0AAW8DBJ6"/>
<organism evidence="2 5">
    <name type="scientific">Arthrobacter bambusae</name>
    <dbReference type="NCBI Taxonomy" id="1338426"/>
    <lineage>
        <taxon>Bacteria</taxon>
        <taxon>Bacillati</taxon>
        <taxon>Actinomycetota</taxon>
        <taxon>Actinomycetes</taxon>
        <taxon>Micrococcales</taxon>
        <taxon>Micrococcaceae</taxon>
        <taxon>Arthrobacter</taxon>
    </lineage>
</organism>
<feature type="transmembrane region" description="Helical" evidence="1">
    <location>
        <begin position="12"/>
        <end position="32"/>
    </location>
</feature>
<reference evidence="2 4" key="1">
    <citation type="submission" date="2023-07" db="EMBL/GenBank/DDBJ databases">
        <title>Sorghum-associated microbial communities from plants grown in Nebraska, USA.</title>
        <authorList>
            <person name="Schachtman D."/>
        </authorList>
    </citation>
    <scope>NUCLEOTIDE SEQUENCE</scope>
    <source>
        <strain evidence="2">DS1006</strain>
        <strain evidence="3 4">DS1016</strain>
    </source>
</reference>
<evidence type="ECO:0000313" key="3">
    <source>
        <dbReference type="EMBL" id="MDQ0180095.1"/>
    </source>
</evidence>
<gene>
    <name evidence="2" type="ORF">J2S90_000192</name>
    <name evidence="3" type="ORF">J2S93_001511</name>
</gene>
<comment type="caution">
    <text evidence="2">The sequence shown here is derived from an EMBL/GenBank/DDBJ whole genome shotgun (WGS) entry which is preliminary data.</text>
</comment>
<name>A0AAW8DBJ6_9MICC</name>
<evidence type="ECO:0000313" key="2">
    <source>
        <dbReference type="EMBL" id="MDP9903252.1"/>
    </source>
</evidence>
<keyword evidence="4" id="KW-1185">Reference proteome</keyword>